<protein>
    <submittedName>
        <fullName evidence="6">PDZ domain-containing protein</fullName>
    </submittedName>
</protein>
<dbReference type="AlphaFoldDB" id="A0A4Z0GTH7"/>
<sequence>MDGSRARRRPLPALAALGAATLLTAPALAGCGSGGGEPSRHSPPSVSVSARAPDLMRDDQRLQEGYQQTVSAVLPSVVQITTGNNLGSGVVYDSQGHVVTNAHVVGDAKKFEVTLATGRGTRSASLVASYPPQDLAVIKLDGPPEGLKPAVFADSTTVDVGQIVLAMGSPLGLSGTVTQGIVSAVGRTVSEGREDGGTGATISDLVQTSAAINPGNSGGALVNLANQVVGVPTLAATAPDQGNSAAGIGFAIPSSTVTNIANQIITQGKVTSSGKAALGITGRTLLGSDFQPAGVVVVSVSKDGGAKQAGLRKGDVITAVEGTRVTSMSTLAEALADHRPGDRVRVTFERDDHRQTVEVRLGEL</sequence>
<feature type="region of interest" description="Disordered" evidence="3">
    <location>
        <begin position="31"/>
        <end position="51"/>
    </location>
</feature>
<dbReference type="PRINTS" id="PR00834">
    <property type="entry name" value="PROTEASES2C"/>
</dbReference>
<evidence type="ECO:0000259" key="5">
    <source>
        <dbReference type="PROSITE" id="PS50106"/>
    </source>
</evidence>
<dbReference type="GO" id="GO:0004252">
    <property type="term" value="F:serine-type endopeptidase activity"/>
    <property type="evidence" value="ECO:0007669"/>
    <property type="project" value="InterPro"/>
</dbReference>
<evidence type="ECO:0000256" key="3">
    <source>
        <dbReference type="SAM" id="MobiDB-lite"/>
    </source>
</evidence>
<evidence type="ECO:0000313" key="7">
    <source>
        <dbReference type="Proteomes" id="UP000297948"/>
    </source>
</evidence>
<name>A0A4Z0GTH7_9ACTN</name>
<dbReference type="InterPro" id="IPR036034">
    <property type="entry name" value="PDZ_sf"/>
</dbReference>
<dbReference type="InterPro" id="IPR001478">
    <property type="entry name" value="PDZ"/>
</dbReference>
<dbReference type="InterPro" id="IPR009003">
    <property type="entry name" value="Peptidase_S1_PA"/>
</dbReference>
<dbReference type="PROSITE" id="PS50106">
    <property type="entry name" value="PDZ"/>
    <property type="match status" value="1"/>
</dbReference>
<dbReference type="PANTHER" id="PTHR43343">
    <property type="entry name" value="PEPTIDASE S12"/>
    <property type="match status" value="1"/>
</dbReference>
<proteinExistence type="predicted"/>
<reference evidence="6 7" key="1">
    <citation type="submission" date="2019-03" db="EMBL/GenBank/DDBJ databases">
        <authorList>
            <person name="Gonzalez-Pimentel J.L."/>
        </authorList>
    </citation>
    <scope>NUCLEOTIDE SEQUENCE [LARGE SCALE GENOMIC DNA]</scope>
    <source>
        <strain evidence="6 7">JCM 31289</strain>
    </source>
</reference>
<dbReference type="OrthoDB" id="9758917at2"/>
<evidence type="ECO:0000256" key="4">
    <source>
        <dbReference type="SAM" id="SignalP"/>
    </source>
</evidence>
<feature type="chain" id="PRO_5021414808" evidence="4">
    <location>
        <begin position="30"/>
        <end position="364"/>
    </location>
</feature>
<dbReference type="Proteomes" id="UP000297948">
    <property type="component" value="Unassembled WGS sequence"/>
</dbReference>
<organism evidence="6 7">
    <name type="scientific">Streptomyces palmae</name>
    <dbReference type="NCBI Taxonomy" id="1701085"/>
    <lineage>
        <taxon>Bacteria</taxon>
        <taxon>Bacillati</taxon>
        <taxon>Actinomycetota</taxon>
        <taxon>Actinomycetes</taxon>
        <taxon>Kitasatosporales</taxon>
        <taxon>Streptomycetaceae</taxon>
        <taxon>Streptomyces</taxon>
    </lineage>
</organism>
<evidence type="ECO:0000256" key="2">
    <source>
        <dbReference type="ARBA" id="ARBA00022801"/>
    </source>
</evidence>
<dbReference type="PANTHER" id="PTHR43343:SF3">
    <property type="entry name" value="PROTEASE DO-LIKE 8, CHLOROPLASTIC"/>
    <property type="match status" value="1"/>
</dbReference>
<gene>
    <name evidence="6" type="ORF">E4099_21675</name>
</gene>
<keyword evidence="7" id="KW-1185">Reference proteome</keyword>
<dbReference type="Pfam" id="PF13365">
    <property type="entry name" value="Trypsin_2"/>
    <property type="match status" value="1"/>
</dbReference>
<comment type="caution">
    <text evidence="6">The sequence shown here is derived from an EMBL/GenBank/DDBJ whole genome shotgun (WGS) entry which is preliminary data.</text>
</comment>
<dbReference type="EMBL" id="SRID01000234">
    <property type="protein sequence ID" value="TGB00613.1"/>
    <property type="molecule type" value="Genomic_DNA"/>
</dbReference>
<dbReference type="Pfam" id="PF13180">
    <property type="entry name" value="PDZ_2"/>
    <property type="match status" value="1"/>
</dbReference>
<feature type="compositionally biased region" description="Low complexity" evidence="3">
    <location>
        <begin position="42"/>
        <end position="51"/>
    </location>
</feature>
<dbReference type="PROSITE" id="PS51257">
    <property type="entry name" value="PROKAR_LIPOPROTEIN"/>
    <property type="match status" value="1"/>
</dbReference>
<feature type="signal peptide" evidence="4">
    <location>
        <begin position="1"/>
        <end position="29"/>
    </location>
</feature>
<dbReference type="GO" id="GO:0006508">
    <property type="term" value="P:proteolysis"/>
    <property type="evidence" value="ECO:0007669"/>
    <property type="project" value="UniProtKB-KW"/>
</dbReference>
<accession>A0A4Z0GTH7</accession>
<dbReference type="Gene3D" id="2.30.42.10">
    <property type="match status" value="1"/>
</dbReference>
<dbReference type="SMART" id="SM00228">
    <property type="entry name" value="PDZ"/>
    <property type="match status" value="1"/>
</dbReference>
<dbReference type="RefSeq" id="WP_135340773.1">
    <property type="nucleotide sequence ID" value="NZ_JBHLTX010000005.1"/>
</dbReference>
<feature type="domain" description="PDZ" evidence="5">
    <location>
        <begin position="264"/>
        <end position="352"/>
    </location>
</feature>
<evidence type="ECO:0000313" key="6">
    <source>
        <dbReference type="EMBL" id="TGB00613.1"/>
    </source>
</evidence>
<keyword evidence="1" id="KW-0645">Protease</keyword>
<dbReference type="InterPro" id="IPR051201">
    <property type="entry name" value="Chloro_Bact_Ser_Proteases"/>
</dbReference>
<evidence type="ECO:0000256" key="1">
    <source>
        <dbReference type="ARBA" id="ARBA00022670"/>
    </source>
</evidence>
<dbReference type="InterPro" id="IPR001940">
    <property type="entry name" value="Peptidase_S1C"/>
</dbReference>
<dbReference type="SUPFAM" id="SSF50494">
    <property type="entry name" value="Trypsin-like serine proteases"/>
    <property type="match status" value="1"/>
</dbReference>
<dbReference type="Gene3D" id="2.40.10.120">
    <property type="match status" value="1"/>
</dbReference>
<keyword evidence="4" id="KW-0732">Signal</keyword>
<keyword evidence="2" id="KW-0378">Hydrolase</keyword>
<dbReference type="SUPFAM" id="SSF50156">
    <property type="entry name" value="PDZ domain-like"/>
    <property type="match status" value="1"/>
</dbReference>